<evidence type="ECO:0000256" key="1">
    <source>
        <dbReference type="SAM" id="SignalP"/>
    </source>
</evidence>
<sequence>MDTDLHSRGPSRRQMLKAVALTSAVTSSGAVLLAPAAPAAAADFNFDTGNAAKELLNRGGAGLAGIDPMDATILIRLTCLLANAWFDAIAPYHRSAVGVYSKLGRRPVSESATHRQRNIALLYASNKVLGAFPLFTAQSRAVLSQVGLDPDDDQENTTTPIGIGNLAGKGILANKLNDGMNQLGYGGGRKYNPQPFADTTGYRPVNTAYELSHPSRWQPNVLAKQVELGTYQIQQFVTPQFGGTKAYTFRDPARFLLPPPRKSDYTHNRAAYRAQADEILSASAALTDELKMKVELFADKRVLGASTAATAVGLDFDAYFHYYLTTNIAAYDAAIAAWYNKLHHDSVRPFSAIRFLYGGSPVTAWGGPGKGTVHDIPGRDWCSYVNTPDHPEYPSGSTALCGAHAQAARRFRGTDAMSFSQTYAAGSSQIEPGITPAKDLTLSWSNWSTFDHDCGMSRLWGGAHFRSSIEASRQMSPRIGDLAYEFVQRHVRGEAT</sequence>
<evidence type="ECO:0000313" key="5">
    <source>
        <dbReference type="Proteomes" id="UP001597063"/>
    </source>
</evidence>
<dbReference type="PANTHER" id="PTHR34599">
    <property type="entry name" value="PEROXIDASE-RELATED"/>
    <property type="match status" value="1"/>
</dbReference>
<dbReference type="Gene3D" id="1.10.606.10">
    <property type="entry name" value="Vanadium-containing Chloroperoxidase, domain 2"/>
    <property type="match status" value="1"/>
</dbReference>
<organism evidence="4 5">
    <name type="scientific">Actinomadura fibrosa</name>
    <dbReference type="NCBI Taxonomy" id="111802"/>
    <lineage>
        <taxon>Bacteria</taxon>
        <taxon>Bacillati</taxon>
        <taxon>Actinomycetota</taxon>
        <taxon>Actinomycetes</taxon>
        <taxon>Streptosporangiales</taxon>
        <taxon>Thermomonosporaceae</taxon>
        <taxon>Actinomadura</taxon>
    </lineage>
</organism>
<protein>
    <submittedName>
        <fullName evidence="4">DUF6851 domain-containing protein</fullName>
    </submittedName>
</protein>
<proteinExistence type="predicted"/>
<dbReference type="RefSeq" id="WP_131760472.1">
    <property type="nucleotide sequence ID" value="NZ_CAACUY010000117.1"/>
</dbReference>
<dbReference type="PROSITE" id="PS51318">
    <property type="entry name" value="TAT"/>
    <property type="match status" value="1"/>
</dbReference>
<name>A0ABW2XSP6_9ACTN</name>
<dbReference type="InterPro" id="IPR052559">
    <property type="entry name" value="V-haloperoxidase"/>
</dbReference>
<gene>
    <name evidence="4" type="ORF">ACFQZM_28465</name>
</gene>
<dbReference type="InterPro" id="IPR055161">
    <property type="entry name" value="NapH1-like_2nd"/>
</dbReference>
<feature type="signal peptide" evidence="1">
    <location>
        <begin position="1"/>
        <end position="41"/>
    </location>
</feature>
<dbReference type="InterPro" id="IPR049283">
    <property type="entry name" value="DUF6851"/>
</dbReference>
<feature type="domain" description="DUF6851" evidence="2">
    <location>
        <begin position="80"/>
        <end position="219"/>
    </location>
</feature>
<evidence type="ECO:0000259" key="3">
    <source>
        <dbReference type="Pfam" id="PF22778"/>
    </source>
</evidence>
<dbReference type="Pfam" id="PF21167">
    <property type="entry name" value="DUF6851"/>
    <property type="match status" value="1"/>
</dbReference>
<keyword evidence="1" id="KW-0732">Signal</keyword>
<evidence type="ECO:0000259" key="2">
    <source>
        <dbReference type="Pfam" id="PF21167"/>
    </source>
</evidence>
<comment type="caution">
    <text evidence="4">The sequence shown here is derived from an EMBL/GenBank/DDBJ whole genome shotgun (WGS) entry which is preliminary data.</text>
</comment>
<dbReference type="EMBL" id="JBHTGP010000013">
    <property type="protein sequence ID" value="MFD0688459.1"/>
    <property type="molecule type" value="Genomic_DNA"/>
</dbReference>
<feature type="domain" description="Vanadium-dependent haloperoxidase NapH1-like second helical-bundle" evidence="3">
    <location>
        <begin position="323"/>
        <end position="494"/>
    </location>
</feature>
<dbReference type="InterPro" id="IPR036938">
    <property type="entry name" value="PAP2/HPO_sf"/>
</dbReference>
<feature type="chain" id="PRO_5047147520" evidence="1">
    <location>
        <begin position="42"/>
        <end position="496"/>
    </location>
</feature>
<dbReference type="Proteomes" id="UP001597063">
    <property type="component" value="Unassembled WGS sequence"/>
</dbReference>
<dbReference type="SUPFAM" id="SSF48317">
    <property type="entry name" value="Acid phosphatase/Vanadium-dependent haloperoxidase"/>
    <property type="match status" value="1"/>
</dbReference>
<evidence type="ECO:0000313" key="4">
    <source>
        <dbReference type="EMBL" id="MFD0688459.1"/>
    </source>
</evidence>
<accession>A0ABW2XSP6</accession>
<keyword evidence="5" id="KW-1185">Reference proteome</keyword>
<dbReference type="Pfam" id="PF22778">
    <property type="entry name" value="VCPO_2nd"/>
    <property type="match status" value="1"/>
</dbReference>
<dbReference type="InterPro" id="IPR006311">
    <property type="entry name" value="TAT_signal"/>
</dbReference>
<dbReference type="InterPro" id="IPR016119">
    <property type="entry name" value="Br/Cl_peroxidase_C"/>
</dbReference>
<dbReference type="PANTHER" id="PTHR34599:SF2">
    <property type="entry name" value="TRAF-TYPE DOMAIN-CONTAINING PROTEIN"/>
    <property type="match status" value="1"/>
</dbReference>
<reference evidence="5" key="1">
    <citation type="journal article" date="2019" name="Int. J. Syst. Evol. Microbiol.">
        <title>The Global Catalogue of Microorganisms (GCM) 10K type strain sequencing project: providing services to taxonomists for standard genome sequencing and annotation.</title>
        <authorList>
            <consortium name="The Broad Institute Genomics Platform"/>
            <consortium name="The Broad Institute Genome Sequencing Center for Infectious Disease"/>
            <person name="Wu L."/>
            <person name="Ma J."/>
        </authorList>
    </citation>
    <scope>NUCLEOTIDE SEQUENCE [LARGE SCALE GENOMIC DNA]</scope>
    <source>
        <strain evidence="5">JCM 9371</strain>
    </source>
</reference>